<evidence type="ECO:0000313" key="1">
    <source>
        <dbReference type="EMBL" id="CAL1407061.1"/>
    </source>
</evidence>
<keyword evidence="2" id="KW-1185">Reference proteome</keyword>
<dbReference type="Proteomes" id="UP001497516">
    <property type="component" value="Chromosome 8"/>
</dbReference>
<protein>
    <submittedName>
        <fullName evidence="1">Uncharacterized protein</fullName>
    </submittedName>
</protein>
<organism evidence="1 2">
    <name type="scientific">Linum trigynum</name>
    <dbReference type="NCBI Taxonomy" id="586398"/>
    <lineage>
        <taxon>Eukaryota</taxon>
        <taxon>Viridiplantae</taxon>
        <taxon>Streptophyta</taxon>
        <taxon>Embryophyta</taxon>
        <taxon>Tracheophyta</taxon>
        <taxon>Spermatophyta</taxon>
        <taxon>Magnoliopsida</taxon>
        <taxon>eudicotyledons</taxon>
        <taxon>Gunneridae</taxon>
        <taxon>Pentapetalae</taxon>
        <taxon>rosids</taxon>
        <taxon>fabids</taxon>
        <taxon>Malpighiales</taxon>
        <taxon>Linaceae</taxon>
        <taxon>Linum</taxon>
    </lineage>
</organism>
<name>A0AAV2G8T2_9ROSI</name>
<sequence length="88" mass="9329">MVEMVGTFNCPVAGVLQVGKPALIRSFLDAAQNQTLPSAPILDSPSMATRSYVDVVKGGGFYGARRCDIKTGSHGQFIEVVLEGISEK</sequence>
<reference evidence="1 2" key="1">
    <citation type="submission" date="2024-04" db="EMBL/GenBank/DDBJ databases">
        <authorList>
            <person name="Fracassetti M."/>
        </authorList>
    </citation>
    <scope>NUCLEOTIDE SEQUENCE [LARGE SCALE GENOMIC DNA]</scope>
</reference>
<proteinExistence type="predicted"/>
<dbReference type="AlphaFoldDB" id="A0AAV2G8T2"/>
<evidence type="ECO:0000313" key="2">
    <source>
        <dbReference type="Proteomes" id="UP001497516"/>
    </source>
</evidence>
<gene>
    <name evidence="1" type="ORF">LTRI10_LOCUS46750</name>
</gene>
<dbReference type="EMBL" id="OZ034821">
    <property type="protein sequence ID" value="CAL1407061.1"/>
    <property type="molecule type" value="Genomic_DNA"/>
</dbReference>
<accession>A0AAV2G8T2</accession>